<evidence type="ECO:0000313" key="6">
    <source>
        <dbReference type="EMBL" id="TPE61394.1"/>
    </source>
</evidence>
<evidence type="ECO:0000313" key="7">
    <source>
        <dbReference type="Proteomes" id="UP000319897"/>
    </source>
</evidence>
<proteinExistence type="inferred from homology"/>
<dbReference type="InterPro" id="IPR015422">
    <property type="entry name" value="PyrdxlP-dep_Trfase_small"/>
</dbReference>
<keyword evidence="7" id="KW-1185">Reference proteome</keyword>
<dbReference type="PANTHER" id="PTHR48097">
    <property type="entry name" value="L-THREONINE ALDOLASE-RELATED"/>
    <property type="match status" value="1"/>
</dbReference>
<sequence>MDFNSDNAAGVHPAVLEAVAAVSGAHPRGYDADDWSARLDGAFSTLFGTPVRAFAVPSGTAANALGLAACVPTYGGVWCHNEAHIEVDEAGAVGFYTAGATLMLVPSPNGKLTVEALDAAAARRRGDVHQVQPAALSLTQATEAGTVYTPDEVANLSGWAKARGLAVQMDGARFANAVAHLGCSPADVTWKAGVDILSFGCIKNGGMSAEALLFFRPDLAESLPVRRKRAGLMPSKGRFAAAQLLAMIEGGVWLENARASNGAAQTIAAAVPDRLLVPVQANELFLRLTPAERDTLRAQGFSFYDWELSGPDAARFVVRWDQEPQVIAALAAALRAL</sequence>
<evidence type="ECO:0000256" key="2">
    <source>
        <dbReference type="ARBA" id="ARBA00006966"/>
    </source>
</evidence>
<dbReference type="EMBL" id="VFSU01000023">
    <property type="protein sequence ID" value="TPE61394.1"/>
    <property type="molecule type" value="Genomic_DNA"/>
</dbReference>
<dbReference type="GO" id="GO:0006520">
    <property type="term" value="P:amino acid metabolic process"/>
    <property type="evidence" value="ECO:0007669"/>
    <property type="project" value="InterPro"/>
</dbReference>
<dbReference type="Proteomes" id="UP000319897">
    <property type="component" value="Unassembled WGS sequence"/>
</dbReference>
<name>A0A501XMA4_9SPHN</name>
<dbReference type="RefSeq" id="WP_140928011.1">
    <property type="nucleotide sequence ID" value="NZ_VFSU01000023.1"/>
</dbReference>
<dbReference type="Gene3D" id="3.90.1150.10">
    <property type="entry name" value="Aspartate Aminotransferase, domain 1"/>
    <property type="match status" value="1"/>
</dbReference>
<accession>A0A501XMA4</accession>
<protein>
    <submittedName>
        <fullName evidence="6">Low specificity L-threonine aldolase</fullName>
    </submittedName>
</protein>
<comment type="subunit">
    <text evidence="3">Homotetramer.</text>
</comment>
<dbReference type="OrthoDB" id="9774495at2"/>
<keyword evidence="4" id="KW-0663">Pyridoxal phosphate</keyword>
<dbReference type="PANTHER" id="PTHR48097:SF5">
    <property type="entry name" value="LOW SPECIFICITY L-THREONINE ALDOLASE"/>
    <property type="match status" value="1"/>
</dbReference>
<organism evidence="6 7">
    <name type="scientific">Sandaracinobacter neustonicus</name>
    <dbReference type="NCBI Taxonomy" id="1715348"/>
    <lineage>
        <taxon>Bacteria</taxon>
        <taxon>Pseudomonadati</taxon>
        <taxon>Pseudomonadota</taxon>
        <taxon>Alphaproteobacteria</taxon>
        <taxon>Sphingomonadales</taxon>
        <taxon>Sphingosinicellaceae</taxon>
        <taxon>Sandaracinobacter</taxon>
    </lineage>
</organism>
<gene>
    <name evidence="6" type="ORF">FJQ54_08600</name>
</gene>
<dbReference type="Gene3D" id="3.40.640.10">
    <property type="entry name" value="Type I PLP-dependent aspartate aminotransferase-like (Major domain)"/>
    <property type="match status" value="1"/>
</dbReference>
<comment type="caution">
    <text evidence="6">The sequence shown here is derived from an EMBL/GenBank/DDBJ whole genome shotgun (WGS) entry which is preliminary data.</text>
</comment>
<feature type="domain" description="Aromatic amino acid beta-eliminating lyase/threonine aldolase" evidence="5">
    <location>
        <begin position="2"/>
        <end position="268"/>
    </location>
</feature>
<evidence type="ECO:0000259" key="5">
    <source>
        <dbReference type="Pfam" id="PF01212"/>
    </source>
</evidence>
<comment type="cofactor">
    <cofactor evidence="1">
        <name>pyridoxal 5'-phosphate</name>
        <dbReference type="ChEBI" id="CHEBI:597326"/>
    </cofactor>
</comment>
<evidence type="ECO:0000256" key="1">
    <source>
        <dbReference type="ARBA" id="ARBA00001933"/>
    </source>
</evidence>
<dbReference type="Pfam" id="PF01212">
    <property type="entry name" value="Beta_elim_lyase"/>
    <property type="match status" value="1"/>
</dbReference>
<comment type="similarity">
    <text evidence="2">Belongs to the threonine aldolase family.</text>
</comment>
<evidence type="ECO:0000256" key="3">
    <source>
        <dbReference type="ARBA" id="ARBA00011881"/>
    </source>
</evidence>
<dbReference type="SUPFAM" id="SSF53383">
    <property type="entry name" value="PLP-dependent transferases"/>
    <property type="match status" value="1"/>
</dbReference>
<evidence type="ECO:0000256" key="4">
    <source>
        <dbReference type="ARBA" id="ARBA00022898"/>
    </source>
</evidence>
<dbReference type="AlphaFoldDB" id="A0A501XMA4"/>
<dbReference type="InterPro" id="IPR015424">
    <property type="entry name" value="PyrdxlP-dep_Trfase"/>
</dbReference>
<dbReference type="InterPro" id="IPR015421">
    <property type="entry name" value="PyrdxlP-dep_Trfase_major"/>
</dbReference>
<dbReference type="GO" id="GO:0016829">
    <property type="term" value="F:lyase activity"/>
    <property type="evidence" value="ECO:0007669"/>
    <property type="project" value="InterPro"/>
</dbReference>
<reference evidence="6 7" key="1">
    <citation type="submission" date="2019-06" db="EMBL/GenBank/DDBJ databases">
        <authorList>
            <person name="Lee I."/>
            <person name="Jang G.I."/>
            <person name="Hwang C.Y."/>
        </authorList>
    </citation>
    <scope>NUCLEOTIDE SEQUENCE [LARGE SCALE GENOMIC DNA]</scope>
    <source>
        <strain evidence="6 7">PAMC 28131</strain>
    </source>
</reference>
<dbReference type="InterPro" id="IPR001597">
    <property type="entry name" value="ArAA_b-elim_lyase/Thr_aldolase"/>
</dbReference>